<sequence length="209" mass="22569">MAELPARSDRLSTMDRRSFLRTGVGGTLFLGTVGITANLSGCAGKPAGRYEAATGISSDYRFGFLTHDDILLFGALLPAIIGPGLPQQAADRQQAILGTIERIDAGILQFGPANQKELRRLFDLLNFGLTRVTVARVWPDWASVSPAQAGAFLDRWRSSRIGLLNNGYIALTKLSNVAFYGHPAQWHLSGYPGPPAWATQALPQFQNAS</sequence>
<keyword evidence="2" id="KW-1185">Reference proteome</keyword>
<organism evidence="1 2">
    <name type="scientific">Marinobacter profundi</name>
    <dbReference type="NCBI Taxonomy" id="2666256"/>
    <lineage>
        <taxon>Bacteria</taxon>
        <taxon>Pseudomonadati</taxon>
        <taxon>Pseudomonadota</taxon>
        <taxon>Gammaproteobacteria</taxon>
        <taxon>Pseudomonadales</taxon>
        <taxon>Marinobacteraceae</taxon>
        <taxon>Marinobacter</taxon>
    </lineage>
</organism>
<comment type="caution">
    <text evidence="1">The sequence shown here is derived from an EMBL/GenBank/DDBJ whole genome shotgun (WGS) entry which is preliminary data.</text>
</comment>
<accession>A0A2G1UHY9</accession>
<evidence type="ECO:0000313" key="2">
    <source>
        <dbReference type="Proteomes" id="UP000231409"/>
    </source>
</evidence>
<evidence type="ECO:0008006" key="3">
    <source>
        <dbReference type="Google" id="ProtNLM"/>
    </source>
</evidence>
<dbReference type="RefSeq" id="WP_099615459.1">
    <property type="nucleotide sequence ID" value="NZ_KZ319374.1"/>
</dbReference>
<evidence type="ECO:0000313" key="1">
    <source>
        <dbReference type="EMBL" id="PHQ14104.1"/>
    </source>
</evidence>
<protein>
    <recommendedName>
        <fullName evidence="3">Twin-arginine translocation pathway signal protein</fullName>
    </recommendedName>
</protein>
<proteinExistence type="predicted"/>
<dbReference type="EMBL" id="NTFH01000011">
    <property type="protein sequence ID" value="PHQ14104.1"/>
    <property type="molecule type" value="Genomic_DNA"/>
</dbReference>
<dbReference type="Proteomes" id="UP000231409">
    <property type="component" value="Unassembled WGS sequence"/>
</dbReference>
<reference evidence="1 2" key="1">
    <citation type="submission" date="2017-09" db="EMBL/GenBank/DDBJ databases">
        <title>The draft genome sequences of Marinobacter sp. PWS21.</title>
        <authorList>
            <person name="Cao J."/>
        </authorList>
    </citation>
    <scope>NUCLEOTIDE SEQUENCE [LARGE SCALE GENOMIC DNA]</scope>
    <source>
        <strain evidence="1 2">PWS21</strain>
    </source>
</reference>
<gene>
    <name evidence="1" type="ORF">CLH61_14395</name>
</gene>
<dbReference type="AlphaFoldDB" id="A0A2G1UHY9"/>
<name>A0A2G1UHY9_9GAMM</name>